<comment type="caution">
    <text evidence="1">The sequence shown here is derived from an EMBL/GenBank/DDBJ whole genome shotgun (WGS) entry which is preliminary data.</text>
</comment>
<reference evidence="1 2" key="1">
    <citation type="submission" date="2020-03" db="EMBL/GenBank/DDBJ databases">
        <title>Genomic Encyclopedia of Type Strains, Phase IV (KMG-IV): sequencing the most valuable type-strain genomes for metagenomic binning, comparative biology and taxonomic classification.</title>
        <authorList>
            <person name="Goeker M."/>
        </authorList>
    </citation>
    <scope>NUCLEOTIDE SEQUENCE [LARGE SCALE GENOMIC DNA]</scope>
    <source>
        <strain evidence="1 2">DSM 21299</strain>
    </source>
</reference>
<dbReference type="EMBL" id="JAASQR010000004">
    <property type="protein sequence ID" value="NIJ18295.1"/>
    <property type="molecule type" value="Genomic_DNA"/>
</dbReference>
<sequence>MRDYSSERDRALLMLGRLDGRLVNSPAADIWLARSRLKGAALLASSAAIPITVTELEDWICGRRPPPRHSEGLNDPLSVAALVHFALSAIGTEHDPVARATLNISRTLLDDRKEAQLWAPEDLVRFGPAWRAVQEALEAPYPTATLEAVADRLIAARAQLEAPVAAGQLLTTADGRQFRIDPRRSDLDWVVACHLPTALRSCGLALRNLPSFVDLGRFLPEDRDVLVQQLAMMIARQAVEGLRELDRIEQRLRRMPSDLEVTKRSKAPLLMRLELAYPGLSRTAAARLLGISHQGVTKLIAQISVAAGRTGD</sequence>
<gene>
    <name evidence="1" type="ORF">FHS54_003295</name>
</gene>
<accession>A0A846MH96</accession>
<keyword evidence="2" id="KW-1185">Reference proteome</keyword>
<dbReference type="AlphaFoldDB" id="A0A846MH96"/>
<protein>
    <submittedName>
        <fullName evidence="1">Uncharacterized protein</fullName>
    </submittedName>
</protein>
<dbReference type="RefSeq" id="WP_167305149.1">
    <property type="nucleotide sequence ID" value="NZ_JAASQR010000004.1"/>
</dbReference>
<organism evidence="1 2">
    <name type="scientific">Sphingobium vermicomposti</name>
    <dbReference type="NCBI Taxonomy" id="529005"/>
    <lineage>
        <taxon>Bacteria</taxon>
        <taxon>Pseudomonadati</taxon>
        <taxon>Pseudomonadota</taxon>
        <taxon>Alphaproteobacteria</taxon>
        <taxon>Sphingomonadales</taxon>
        <taxon>Sphingomonadaceae</taxon>
        <taxon>Sphingobium</taxon>
    </lineage>
</organism>
<dbReference type="Proteomes" id="UP000576821">
    <property type="component" value="Unassembled WGS sequence"/>
</dbReference>
<proteinExistence type="predicted"/>
<evidence type="ECO:0000313" key="1">
    <source>
        <dbReference type="EMBL" id="NIJ18295.1"/>
    </source>
</evidence>
<evidence type="ECO:0000313" key="2">
    <source>
        <dbReference type="Proteomes" id="UP000576821"/>
    </source>
</evidence>
<name>A0A846MH96_9SPHN</name>